<keyword evidence="2" id="KW-0560">Oxidoreductase</keyword>
<dbReference type="PRINTS" id="PR00081">
    <property type="entry name" value="GDHRDH"/>
</dbReference>
<dbReference type="AlphaFoldDB" id="A0AA39GQ66"/>
<dbReference type="Pfam" id="PF00106">
    <property type="entry name" value="adh_short"/>
    <property type="match status" value="1"/>
</dbReference>
<gene>
    <name evidence="3" type="ORF">NLU13_3660</name>
</gene>
<dbReference type="CDD" id="cd05233">
    <property type="entry name" value="SDR_c"/>
    <property type="match status" value="1"/>
</dbReference>
<evidence type="ECO:0000256" key="1">
    <source>
        <dbReference type="ARBA" id="ARBA00006484"/>
    </source>
</evidence>
<dbReference type="Proteomes" id="UP001175261">
    <property type="component" value="Unassembled WGS sequence"/>
</dbReference>
<dbReference type="EMBL" id="JAPDFR010000002">
    <property type="protein sequence ID" value="KAK0390087.1"/>
    <property type="molecule type" value="Genomic_DNA"/>
</dbReference>
<protein>
    <submittedName>
        <fullName evidence="3">Uncharacterized protein</fullName>
    </submittedName>
</protein>
<dbReference type="Gene3D" id="3.40.50.720">
    <property type="entry name" value="NAD(P)-binding Rossmann-like Domain"/>
    <property type="match status" value="1"/>
</dbReference>
<dbReference type="PANTHER" id="PTHR42901">
    <property type="entry name" value="ALCOHOL DEHYDROGENASE"/>
    <property type="match status" value="1"/>
</dbReference>
<dbReference type="InterPro" id="IPR036291">
    <property type="entry name" value="NAD(P)-bd_dom_sf"/>
</dbReference>
<sequence>MSSYPALESQSDFTDLVHSQPYPFISPTRKELSAAGKNIIVTGGGTGIGKAIAVAFAQAGAHSVTILGRRAEVLETAREEILAEGKSHGHDTKVLAIPTDLTSFDQTSDAFATVLKEFGAVHVVVSNAGTLGAVKPVVELQAEDLVAGFHSNVASTLHTIKATKAIASTTTTTTEQQQPYFISVSTRMHCYPHFIPTMGTYSIAKSAQLTLVDCFADENPGFHVVNVHPGVVKTDFAGMGEDAPELPGRFCVWLASPEARFLKSKFVSATWDAEELLRRADEIAKPFCLRSGYAH</sequence>
<comment type="similarity">
    <text evidence="1">Belongs to the short-chain dehydrogenases/reductases (SDR) family.</text>
</comment>
<evidence type="ECO:0000256" key="2">
    <source>
        <dbReference type="ARBA" id="ARBA00023002"/>
    </source>
</evidence>
<proteinExistence type="inferred from homology"/>
<dbReference type="InterPro" id="IPR002347">
    <property type="entry name" value="SDR_fam"/>
</dbReference>
<dbReference type="GO" id="GO:0016491">
    <property type="term" value="F:oxidoreductase activity"/>
    <property type="evidence" value="ECO:0007669"/>
    <property type="project" value="UniProtKB-KW"/>
</dbReference>
<evidence type="ECO:0000313" key="4">
    <source>
        <dbReference type="Proteomes" id="UP001175261"/>
    </source>
</evidence>
<keyword evidence="4" id="KW-1185">Reference proteome</keyword>
<dbReference type="SUPFAM" id="SSF51735">
    <property type="entry name" value="NAD(P)-binding Rossmann-fold domains"/>
    <property type="match status" value="1"/>
</dbReference>
<accession>A0AA39GQ66</accession>
<reference evidence="3" key="1">
    <citation type="submission" date="2022-10" db="EMBL/GenBank/DDBJ databases">
        <title>Determination and structural analysis of whole genome sequence of Sarocladium strictum F4-1.</title>
        <authorList>
            <person name="Hu L."/>
            <person name="Jiang Y."/>
        </authorList>
    </citation>
    <scope>NUCLEOTIDE SEQUENCE</scope>
    <source>
        <strain evidence="3">F4-1</strain>
    </source>
</reference>
<organism evidence="3 4">
    <name type="scientific">Sarocladium strictum</name>
    <name type="common">Black bundle disease fungus</name>
    <name type="synonym">Acremonium strictum</name>
    <dbReference type="NCBI Taxonomy" id="5046"/>
    <lineage>
        <taxon>Eukaryota</taxon>
        <taxon>Fungi</taxon>
        <taxon>Dikarya</taxon>
        <taxon>Ascomycota</taxon>
        <taxon>Pezizomycotina</taxon>
        <taxon>Sordariomycetes</taxon>
        <taxon>Hypocreomycetidae</taxon>
        <taxon>Hypocreales</taxon>
        <taxon>Sarocladiaceae</taxon>
        <taxon>Sarocladium</taxon>
    </lineage>
</organism>
<evidence type="ECO:0000313" key="3">
    <source>
        <dbReference type="EMBL" id="KAK0390087.1"/>
    </source>
</evidence>
<comment type="caution">
    <text evidence="3">The sequence shown here is derived from an EMBL/GenBank/DDBJ whole genome shotgun (WGS) entry which is preliminary data.</text>
</comment>
<name>A0AA39GQ66_SARSR</name>
<dbReference type="PANTHER" id="PTHR42901:SF1">
    <property type="entry name" value="ALCOHOL DEHYDROGENASE"/>
    <property type="match status" value="1"/>
</dbReference>